<evidence type="ECO:0000256" key="1">
    <source>
        <dbReference type="SAM" id="MobiDB-lite"/>
    </source>
</evidence>
<accession>A0A830B038</accession>
<dbReference type="AlphaFoldDB" id="A0A830B038"/>
<organism evidence="2 3">
    <name type="scientific">Phtheirospermum japonicum</name>
    <dbReference type="NCBI Taxonomy" id="374723"/>
    <lineage>
        <taxon>Eukaryota</taxon>
        <taxon>Viridiplantae</taxon>
        <taxon>Streptophyta</taxon>
        <taxon>Embryophyta</taxon>
        <taxon>Tracheophyta</taxon>
        <taxon>Spermatophyta</taxon>
        <taxon>Magnoliopsida</taxon>
        <taxon>eudicotyledons</taxon>
        <taxon>Gunneridae</taxon>
        <taxon>Pentapetalae</taxon>
        <taxon>asterids</taxon>
        <taxon>lamiids</taxon>
        <taxon>Lamiales</taxon>
        <taxon>Orobanchaceae</taxon>
        <taxon>Orobanchaceae incertae sedis</taxon>
        <taxon>Phtheirospermum</taxon>
    </lineage>
</organism>
<reference evidence="2" key="1">
    <citation type="submission" date="2020-07" db="EMBL/GenBank/DDBJ databases">
        <title>Ethylene signaling mediates host invasion by parasitic plants.</title>
        <authorList>
            <person name="Yoshida S."/>
        </authorList>
    </citation>
    <scope>NUCLEOTIDE SEQUENCE</scope>
    <source>
        <strain evidence="2">Okayama</strain>
    </source>
</reference>
<sequence length="71" mass="8037">MNIPSRADQIDRHLRRRQPTLNINAMMMRGPNPPPSSYKSAADPATGDYQTSHDPTDTHGPDRYHLRSNPL</sequence>
<proteinExistence type="predicted"/>
<feature type="compositionally biased region" description="Basic and acidic residues" evidence="1">
    <location>
        <begin position="54"/>
        <end position="65"/>
    </location>
</feature>
<dbReference type="EMBL" id="BMAC01000023">
    <property type="protein sequence ID" value="GFP80740.1"/>
    <property type="molecule type" value="Genomic_DNA"/>
</dbReference>
<dbReference type="Proteomes" id="UP000653305">
    <property type="component" value="Unassembled WGS sequence"/>
</dbReference>
<protein>
    <submittedName>
        <fullName evidence="2">Uncharacterized protein</fullName>
    </submittedName>
</protein>
<name>A0A830B038_9LAMI</name>
<gene>
    <name evidence="2" type="ORF">PHJA_000217300</name>
</gene>
<keyword evidence="3" id="KW-1185">Reference proteome</keyword>
<evidence type="ECO:0000313" key="2">
    <source>
        <dbReference type="EMBL" id="GFP80740.1"/>
    </source>
</evidence>
<evidence type="ECO:0000313" key="3">
    <source>
        <dbReference type="Proteomes" id="UP000653305"/>
    </source>
</evidence>
<comment type="caution">
    <text evidence="2">The sequence shown here is derived from an EMBL/GenBank/DDBJ whole genome shotgun (WGS) entry which is preliminary data.</text>
</comment>
<feature type="region of interest" description="Disordered" evidence="1">
    <location>
        <begin position="1"/>
        <end position="71"/>
    </location>
</feature>